<dbReference type="Gene3D" id="3.30.830.10">
    <property type="entry name" value="Metalloenzyme, LuxS/M16 peptidase-like"/>
    <property type="match status" value="4"/>
</dbReference>
<feature type="domain" description="Peptidase M16 N-terminal" evidence="10">
    <location>
        <begin position="84"/>
        <end position="210"/>
    </location>
</feature>
<dbReference type="OrthoDB" id="9811314at2"/>
<evidence type="ECO:0000256" key="4">
    <source>
        <dbReference type="ARBA" id="ARBA00022723"/>
    </source>
</evidence>
<evidence type="ECO:0000259" key="10">
    <source>
        <dbReference type="Pfam" id="PF00675"/>
    </source>
</evidence>
<dbReference type="GO" id="GO:0004222">
    <property type="term" value="F:metalloendopeptidase activity"/>
    <property type="evidence" value="ECO:0007669"/>
    <property type="project" value="InterPro"/>
</dbReference>
<evidence type="ECO:0000313" key="12">
    <source>
        <dbReference type="EMBL" id="SLM28252.1"/>
    </source>
</evidence>
<keyword evidence="4" id="KW-0479">Metal-binding</keyword>
<dbReference type="AlphaFoldDB" id="A0A1W1H6Z7"/>
<feature type="signal peptide" evidence="9">
    <location>
        <begin position="1"/>
        <end position="24"/>
    </location>
</feature>
<keyword evidence="5" id="KW-0378">Hydrolase</keyword>
<dbReference type="Pfam" id="PF00675">
    <property type="entry name" value="Peptidase_M16"/>
    <property type="match status" value="1"/>
</dbReference>
<dbReference type="InterPro" id="IPR011765">
    <property type="entry name" value="Pept_M16_N"/>
</dbReference>
<feature type="domain" description="Peptidase M16 C-terminal" evidence="11">
    <location>
        <begin position="250"/>
        <end position="425"/>
    </location>
</feature>
<protein>
    <submittedName>
        <fullName evidence="12">Peptidase M16 family protein</fullName>
    </submittedName>
</protein>
<keyword evidence="7" id="KW-0482">Metalloprotease</keyword>
<sequence>MVLNRKVVLTLFAVLTTIILSACAGVYDEGKRADSSFKKAIDVSPKKAIDVSPSGENSCISFAGDYLLTDPDLVYGVLQNGMRYVLLHNTTPEDRVSMHLDVQAGSMHEREDQRGIAHYLEHMLFNGSTHFKPGELIEYFQSIGMMFGADANAHTGFFETVYDILLPTGEKESLEKGLLVLQDYAEGALLLESEVEREKGVILAEKRERDSVSFRTFEASLNFELPDSRITARMPIGDEKVIEGTDRLLLKSYYDAWYRPEMMVLVMVGDFDVDTAKVLIEEKFSSIKSRATCPELPENTWIPHSGDKAFYHYEPEAGSTSVSIGTATRVPFEMETEESLKSQVIKRLADMVVQNRLSRDVRLKDNPFSDAGTYSGTFLRNVRFSSISAETSPENWQKTLYHIEQSLRQALTFGFTEYELQRVKADFILGLETAVKEASTRKSTPLARELINSINSSRFFMSPLQEMNLLKPVIKKLTLAQLNRSFKETWAAKHRLIQVTGNAKITPDESEDKDKALAPDARYFSAADSDHNLSESWEQETPEAIILAAYHDSQTSEVVAPAENDTPLFPYLPQPVSEIGQDSYDKLVLSDITLDETGIRIIEFKNGVRLNLKKTDFKKGEFIFEVNFGLGKLSEPEDKPGLAMVARAVINESGVGELTQDELDTALAGKNVTMVFSVDEDTFHFSGSASPEETELFFQLLYTRMVDPGFRQESLDLFKDRYAQMYQELPRTPDGMMRYKGERFLAGGDIKFGMPTLEQVESIELEDVMTWVDAAFEKGAVEISVVGDFEPQDLTDAAYMWFAQLPKRDEPVFVKPEKTPSFPKGEKVDLLLESRLDKALVVMAFPTDDFWDIHQTRRLNILAKIFSERLRKTLREEMGATYSPYAYNLGSRAYDGYGVLRGVVAVSPEMVDDVVKHMENIADELSRDKITQKELELVLEPIWTYIKDMVKTNGYWLDSVLSGSGTHPEKLKWAKNIVDDYHSISVDDISEVAKKFLKKQNSAIIVIKP</sequence>
<dbReference type="InterPro" id="IPR007863">
    <property type="entry name" value="Peptidase_M16_C"/>
</dbReference>
<feature type="chain" id="PRO_5011963821" evidence="9">
    <location>
        <begin position="25"/>
        <end position="1009"/>
    </location>
</feature>
<accession>A0A1W1H6Z7</accession>
<evidence type="ECO:0000256" key="1">
    <source>
        <dbReference type="ARBA" id="ARBA00001947"/>
    </source>
</evidence>
<dbReference type="PROSITE" id="PS51257">
    <property type="entry name" value="PROKAR_LIPOPROTEIN"/>
    <property type="match status" value="1"/>
</dbReference>
<dbReference type="PANTHER" id="PTHR43690:SF17">
    <property type="entry name" value="PROTEIN YHJJ"/>
    <property type="match status" value="1"/>
</dbReference>
<evidence type="ECO:0000259" key="11">
    <source>
        <dbReference type="Pfam" id="PF05193"/>
    </source>
</evidence>
<keyword evidence="6" id="KW-0862">Zinc</keyword>
<proteinExistence type="inferred from homology"/>
<evidence type="ECO:0000256" key="7">
    <source>
        <dbReference type="ARBA" id="ARBA00023049"/>
    </source>
</evidence>
<keyword evidence="9" id="KW-0732">Signal</keyword>
<feature type="domain" description="Peptidase M16 C-terminal" evidence="11">
    <location>
        <begin position="762"/>
        <end position="938"/>
    </location>
</feature>
<dbReference type="GO" id="GO:0006508">
    <property type="term" value="P:proteolysis"/>
    <property type="evidence" value="ECO:0007669"/>
    <property type="project" value="UniProtKB-KW"/>
</dbReference>
<dbReference type="STRING" id="1246637.MTBBW1_130007"/>
<dbReference type="InterPro" id="IPR001431">
    <property type="entry name" value="Pept_M16_Zn_BS"/>
</dbReference>
<evidence type="ECO:0000256" key="8">
    <source>
        <dbReference type="RuleBase" id="RU004447"/>
    </source>
</evidence>
<dbReference type="Pfam" id="PF05193">
    <property type="entry name" value="Peptidase_M16_C"/>
    <property type="match status" value="2"/>
</dbReference>
<keyword evidence="13" id="KW-1185">Reference proteome</keyword>
<reference evidence="12 13" key="1">
    <citation type="submission" date="2017-03" db="EMBL/GenBank/DDBJ databases">
        <authorList>
            <person name="Afonso C.L."/>
            <person name="Miller P.J."/>
            <person name="Scott M.A."/>
            <person name="Spackman E."/>
            <person name="Goraichik I."/>
            <person name="Dimitrov K.M."/>
            <person name="Suarez D.L."/>
            <person name="Swayne D.E."/>
        </authorList>
    </citation>
    <scope>NUCLEOTIDE SEQUENCE [LARGE SCALE GENOMIC DNA]</scope>
    <source>
        <strain evidence="12">PRJEB14757</strain>
    </source>
</reference>
<comment type="similarity">
    <text evidence="2 8">Belongs to the peptidase M16 family.</text>
</comment>
<organism evidence="12 13">
    <name type="scientific">Desulfamplus magnetovallimortis</name>
    <dbReference type="NCBI Taxonomy" id="1246637"/>
    <lineage>
        <taxon>Bacteria</taxon>
        <taxon>Pseudomonadati</taxon>
        <taxon>Thermodesulfobacteriota</taxon>
        <taxon>Desulfobacteria</taxon>
        <taxon>Desulfobacterales</taxon>
        <taxon>Desulfobacteraceae</taxon>
        <taxon>Desulfamplus</taxon>
    </lineage>
</organism>
<evidence type="ECO:0000256" key="2">
    <source>
        <dbReference type="ARBA" id="ARBA00007261"/>
    </source>
</evidence>
<gene>
    <name evidence="12" type="ORF">MTBBW1_130007</name>
</gene>
<dbReference type="InterPro" id="IPR011249">
    <property type="entry name" value="Metalloenz_LuxS/M16"/>
</dbReference>
<evidence type="ECO:0000256" key="5">
    <source>
        <dbReference type="ARBA" id="ARBA00022801"/>
    </source>
</evidence>
<dbReference type="EMBL" id="FWEV01000035">
    <property type="protein sequence ID" value="SLM28252.1"/>
    <property type="molecule type" value="Genomic_DNA"/>
</dbReference>
<evidence type="ECO:0000256" key="9">
    <source>
        <dbReference type="SAM" id="SignalP"/>
    </source>
</evidence>
<dbReference type="PROSITE" id="PS00143">
    <property type="entry name" value="INSULINASE"/>
    <property type="match status" value="1"/>
</dbReference>
<dbReference type="PANTHER" id="PTHR43690">
    <property type="entry name" value="NARDILYSIN"/>
    <property type="match status" value="1"/>
</dbReference>
<keyword evidence="3" id="KW-0645">Protease</keyword>
<dbReference type="InterPro" id="IPR050626">
    <property type="entry name" value="Peptidase_M16"/>
</dbReference>
<evidence type="ECO:0000313" key="13">
    <source>
        <dbReference type="Proteomes" id="UP000191931"/>
    </source>
</evidence>
<evidence type="ECO:0000256" key="6">
    <source>
        <dbReference type="ARBA" id="ARBA00022833"/>
    </source>
</evidence>
<dbReference type="GO" id="GO:0046872">
    <property type="term" value="F:metal ion binding"/>
    <property type="evidence" value="ECO:0007669"/>
    <property type="project" value="UniProtKB-KW"/>
</dbReference>
<dbReference type="RefSeq" id="WP_080798911.1">
    <property type="nucleotide sequence ID" value="NZ_LT828540.1"/>
</dbReference>
<name>A0A1W1H6Z7_9BACT</name>
<comment type="cofactor">
    <cofactor evidence="1">
        <name>Zn(2+)</name>
        <dbReference type="ChEBI" id="CHEBI:29105"/>
    </cofactor>
</comment>
<evidence type="ECO:0000256" key="3">
    <source>
        <dbReference type="ARBA" id="ARBA00022670"/>
    </source>
</evidence>
<dbReference type="SUPFAM" id="SSF63411">
    <property type="entry name" value="LuxS/MPP-like metallohydrolase"/>
    <property type="match status" value="4"/>
</dbReference>
<dbReference type="Proteomes" id="UP000191931">
    <property type="component" value="Unassembled WGS sequence"/>
</dbReference>